<keyword evidence="1" id="KW-0472">Membrane</keyword>
<keyword evidence="3" id="KW-1185">Reference proteome</keyword>
<protein>
    <recommendedName>
        <fullName evidence="4">DUF3188 domain-containing protein</fullName>
    </recommendedName>
</protein>
<evidence type="ECO:0000313" key="3">
    <source>
        <dbReference type="Proteomes" id="UP000774570"/>
    </source>
</evidence>
<evidence type="ECO:0000256" key="1">
    <source>
        <dbReference type="SAM" id="Phobius"/>
    </source>
</evidence>
<name>A0ABS7FWM8_9ACTN</name>
<comment type="caution">
    <text evidence="2">The sequence shown here is derived from an EMBL/GenBank/DDBJ whole genome shotgun (WGS) entry which is preliminary data.</text>
</comment>
<reference evidence="2 3" key="1">
    <citation type="submission" date="2021-07" db="EMBL/GenBank/DDBJ databases">
        <title>Actinomadura sp. PM05-2 isolated from lichen.</title>
        <authorList>
            <person name="Somphong A."/>
            <person name="Phongsopitanun W."/>
            <person name="Tanasupawat S."/>
            <person name="Peongsungnone V."/>
        </authorList>
    </citation>
    <scope>NUCLEOTIDE SEQUENCE [LARGE SCALE GENOMIC DNA]</scope>
    <source>
        <strain evidence="2 3">PM05-2</strain>
    </source>
</reference>
<keyword evidence="1" id="KW-0812">Transmembrane</keyword>
<accession>A0ABS7FWM8</accession>
<organism evidence="2 3">
    <name type="scientific">Actinomadura parmotrematis</name>
    <dbReference type="NCBI Taxonomy" id="2864039"/>
    <lineage>
        <taxon>Bacteria</taxon>
        <taxon>Bacillati</taxon>
        <taxon>Actinomycetota</taxon>
        <taxon>Actinomycetes</taxon>
        <taxon>Streptosporangiales</taxon>
        <taxon>Thermomonosporaceae</taxon>
        <taxon>Actinomadura</taxon>
    </lineage>
</organism>
<feature type="transmembrane region" description="Helical" evidence="1">
    <location>
        <begin position="32"/>
        <end position="53"/>
    </location>
</feature>
<dbReference type="Proteomes" id="UP000774570">
    <property type="component" value="Unassembled WGS sequence"/>
</dbReference>
<dbReference type="RefSeq" id="WP_220168066.1">
    <property type="nucleotide sequence ID" value="NZ_JAIBOA010000013.1"/>
</dbReference>
<evidence type="ECO:0000313" key="2">
    <source>
        <dbReference type="EMBL" id="MBW8484835.1"/>
    </source>
</evidence>
<dbReference type="EMBL" id="JAIBOA010000013">
    <property type="protein sequence ID" value="MBW8484835.1"/>
    <property type="molecule type" value="Genomic_DNA"/>
</dbReference>
<proteinExistence type="predicted"/>
<evidence type="ECO:0008006" key="4">
    <source>
        <dbReference type="Google" id="ProtNLM"/>
    </source>
</evidence>
<sequence length="64" mass="7072">MTLRKVLGAVLLIAMCGFIVFARYTMMRHIDVPNWLLGIGILVGAGGVAFEIWSKKSGRRGHEL</sequence>
<keyword evidence="1" id="KW-1133">Transmembrane helix</keyword>
<gene>
    <name evidence="2" type="ORF">K1Y72_20805</name>
</gene>